<evidence type="ECO:0000313" key="1">
    <source>
        <dbReference type="EMBL" id="QBZ61903.1"/>
    </source>
</evidence>
<name>A0A4P7NIR3_PYROR</name>
<dbReference type="EMBL" id="CP034207">
    <property type="protein sequence ID" value="QBZ61903.1"/>
    <property type="molecule type" value="Genomic_DNA"/>
</dbReference>
<reference evidence="1 2" key="1">
    <citation type="journal article" date="2019" name="Mol. Biol. Evol.">
        <title>Blast fungal genomes show frequent chromosomal changes, gene gains and losses, and effector gene turnover.</title>
        <authorList>
            <person name="Gomez Luciano L.B."/>
            <person name="Jason Tsai I."/>
            <person name="Chuma I."/>
            <person name="Tosa Y."/>
            <person name="Chen Y.H."/>
            <person name="Li J.Y."/>
            <person name="Li M.Y."/>
            <person name="Jade Lu M.Y."/>
            <person name="Nakayashiki H."/>
            <person name="Li W.H."/>
        </authorList>
    </citation>
    <scope>NUCLEOTIDE SEQUENCE [LARGE SCALE GENOMIC DNA]</scope>
    <source>
        <strain evidence="1">MZ5-1-6</strain>
    </source>
</reference>
<proteinExistence type="predicted"/>
<gene>
    <name evidence="1" type="ORF">PoMZ_08863</name>
</gene>
<organism evidence="1 2">
    <name type="scientific">Pyricularia oryzae</name>
    <name type="common">Rice blast fungus</name>
    <name type="synonym">Magnaporthe oryzae</name>
    <dbReference type="NCBI Taxonomy" id="318829"/>
    <lineage>
        <taxon>Eukaryota</taxon>
        <taxon>Fungi</taxon>
        <taxon>Dikarya</taxon>
        <taxon>Ascomycota</taxon>
        <taxon>Pezizomycotina</taxon>
        <taxon>Sordariomycetes</taxon>
        <taxon>Sordariomycetidae</taxon>
        <taxon>Magnaporthales</taxon>
        <taxon>Pyriculariaceae</taxon>
        <taxon>Pyricularia</taxon>
    </lineage>
</organism>
<protein>
    <submittedName>
        <fullName evidence="1">Uncharacterized protein</fullName>
    </submittedName>
</protein>
<dbReference type="Proteomes" id="UP000294847">
    <property type="component" value="Chromosome 4"/>
</dbReference>
<dbReference type="AlphaFoldDB" id="A0A4P7NIR3"/>
<accession>A0A4P7NIR3</accession>
<sequence length="71" mass="7538">MSSNIDEKNNMPLQTPAAAVLVKEQPVLLETMAVEMKPKWASEAVTTVAAVAVRVASVSAYHARFHSTAAA</sequence>
<evidence type="ECO:0000313" key="2">
    <source>
        <dbReference type="Proteomes" id="UP000294847"/>
    </source>
</evidence>